<proteinExistence type="predicted"/>
<sequence>EGSAKPSSREEVARMTQEDPGQAAQVIRSWLKEK</sequence>
<comment type="caution">
    <text evidence="2">The sequence shown here is derived from an EMBL/GenBank/DDBJ whole genome shotgun (WGS) entry which is preliminary data.</text>
</comment>
<feature type="compositionally biased region" description="Basic and acidic residues" evidence="1">
    <location>
        <begin position="7"/>
        <end position="17"/>
    </location>
</feature>
<feature type="region of interest" description="Disordered" evidence="1">
    <location>
        <begin position="1"/>
        <end position="34"/>
    </location>
</feature>
<feature type="non-terminal residue" evidence="2">
    <location>
        <position position="1"/>
    </location>
</feature>
<reference evidence="2" key="1">
    <citation type="submission" date="2013-08" db="EMBL/GenBank/DDBJ databases">
        <authorList>
            <person name="Mendez C."/>
            <person name="Richter M."/>
            <person name="Ferrer M."/>
            <person name="Sanchez J."/>
        </authorList>
    </citation>
    <scope>NUCLEOTIDE SEQUENCE</scope>
</reference>
<accession>T1B1V1</accession>
<name>T1B1V1_9ZZZZ</name>
<organism evidence="2">
    <name type="scientific">mine drainage metagenome</name>
    <dbReference type="NCBI Taxonomy" id="410659"/>
    <lineage>
        <taxon>unclassified sequences</taxon>
        <taxon>metagenomes</taxon>
        <taxon>ecological metagenomes</taxon>
    </lineage>
</organism>
<gene>
    <name evidence="2" type="ORF">B1A_14426</name>
</gene>
<protein>
    <submittedName>
        <fullName evidence="2">Uncharacterized protein</fullName>
    </submittedName>
</protein>
<dbReference type="AlphaFoldDB" id="T1B1V1"/>
<evidence type="ECO:0000256" key="1">
    <source>
        <dbReference type="SAM" id="MobiDB-lite"/>
    </source>
</evidence>
<evidence type="ECO:0000313" key="2">
    <source>
        <dbReference type="EMBL" id="EQD46864.1"/>
    </source>
</evidence>
<dbReference type="EMBL" id="AUZX01010586">
    <property type="protein sequence ID" value="EQD46864.1"/>
    <property type="molecule type" value="Genomic_DNA"/>
</dbReference>
<reference evidence="2" key="2">
    <citation type="journal article" date="2014" name="ISME J.">
        <title>Microbial stratification in low pH oxic and suboxic macroscopic growths along an acid mine drainage.</title>
        <authorList>
            <person name="Mendez-Garcia C."/>
            <person name="Mesa V."/>
            <person name="Sprenger R.R."/>
            <person name="Richter M."/>
            <person name="Diez M.S."/>
            <person name="Solano J."/>
            <person name="Bargiela R."/>
            <person name="Golyshina O.V."/>
            <person name="Manteca A."/>
            <person name="Ramos J.L."/>
            <person name="Gallego J.R."/>
            <person name="Llorente I."/>
            <person name="Martins Dos Santos V.A."/>
            <person name="Jensen O.N."/>
            <person name="Pelaez A.I."/>
            <person name="Sanchez J."/>
            <person name="Ferrer M."/>
        </authorList>
    </citation>
    <scope>NUCLEOTIDE SEQUENCE</scope>
</reference>